<dbReference type="Pfam" id="PF13432">
    <property type="entry name" value="TPR_16"/>
    <property type="match status" value="3"/>
</dbReference>
<feature type="non-terminal residue" evidence="1">
    <location>
        <position position="303"/>
    </location>
</feature>
<gene>
    <name evidence="1" type="ORF">METZ01_LOCUS371678</name>
</gene>
<accession>A0A382T9M2</accession>
<reference evidence="1" key="1">
    <citation type="submission" date="2018-05" db="EMBL/GenBank/DDBJ databases">
        <authorList>
            <person name="Lanie J.A."/>
            <person name="Ng W.-L."/>
            <person name="Kazmierczak K.M."/>
            <person name="Andrzejewski T.M."/>
            <person name="Davidsen T.M."/>
            <person name="Wayne K.J."/>
            <person name="Tettelin H."/>
            <person name="Glass J.I."/>
            <person name="Rusch D."/>
            <person name="Podicherti R."/>
            <person name="Tsui H.-C.T."/>
            <person name="Winkler M.E."/>
        </authorList>
    </citation>
    <scope>NUCLEOTIDE SEQUENCE</scope>
</reference>
<dbReference type="SUPFAM" id="SSF48452">
    <property type="entry name" value="TPR-like"/>
    <property type="match status" value="1"/>
</dbReference>
<organism evidence="1">
    <name type="scientific">marine metagenome</name>
    <dbReference type="NCBI Taxonomy" id="408172"/>
    <lineage>
        <taxon>unclassified sequences</taxon>
        <taxon>metagenomes</taxon>
        <taxon>ecological metagenomes</taxon>
    </lineage>
</organism>
<dbReference type="EMBL" id="UINC01134963">
    <property type="protein sequence ID" value="SVD18824.1"/>
    <property type="molecule type" value="Genomic_DNA"/>
</dbReference>
<name>A0A382T9M2_9ZZZZ</name>
<dbReference type="InterPro" id="IPR011990">
    <property type="entry name" value="TPR-like_helical_dom_sf"/>
</dbReference>
<evidence type="ECO:0008006" key="2">
    <source>
        <dbReference type="Google" id="ProtNLM"/>
    </source>
</evidence>
<protein>
    <recommendedName>
        <fullName evidence="2">Outer membrane lipoprotein BamD-like domain-containing protein</fullName>
    </recommendedName>
</protein>
<evidence type="ECO:0000313" key="1">
    <source>
        <dbReference type="EMBL" id="SVD18824.1"/>
    </source>
</evidence>
<proteinExistence type="predicted"/>
<sequence>MGQAIALGQTGRFGAAVGIFLQLVQAPSGGPPSSVAVAAVRELGALYRRQGDLPRASSWFRRYLDDGERYGATFPESAAERDLVRLQLAQVLDASGYHDDAVRRFGNLSRSLGPLAGEAQYGLAVAYEGAGSRRLAIGEYGAFLERYPGNPRAAQVRQRIEYLREYTIVDADRLARALQQIYVDELSGTARQQSRLQAARALRDHQDFDSAVRAWETYVGAYPNDATTAEAQFYLADCLYRLSRQRQLEGNEAAADSLHALALQEDRILAAADAGRWSRLARLRQVESTAATMSDTARSRVLE</sequence>
<dbReference type="AlphaFoldDB" id="A0A382T9M2"/>
<dbReference type="Gene3D" id="1.25.40.10">
    <property type="entry name" value="Tetratricopeptide repeat domain"/>
    <property type="match status" value="2"/>
</dbReference>